<comment type="similarity">
    <text evidence="1">Belongs to the thioredoxin family. DsbA subfamily.</text>
</comment>
<dbReference type="GO" id="GO:0016491">
    <property type="term" value="F:oxidoreductase activity"/>
    <property type="evidence" value="ECO:0007669"/>
    <property type="project" value="UniProtKB-KW"/>
</dbReference>
<protein>
    <submittedName>
        <fullName evidence="6">Protein-disulfide isomerase</fullName>
    </submittedName>
</protein>
<dbReference type="InterPro" id="IPR012336">
    <property type="entry name" value="Thioredoxin-like_fold"/>
</dbReference>
<dbReference type="Pfam" id="PF13462">
    <property type="entry name" value="Thioredoxin_4"/>
    <property type="match status" value="1"/>
</dbReference>
<keyword evidence="4" id="KW-1015">Disulfide bond</keyword>
<evidence type="ECO:0000256" key="3">
    <source>
        <dbReference type="ARBA" id="ARBA00023002"/>
    </source>
</evidence>
<evidence type="ECO:0000256" key="4">
    <source>
        <dbReference type="ARBA" id="ARBA00023157"/>
    </source>
</evidence>
<dbReference type="OrthoDB" id="117402at2"/>
<evidence type="ECO:0000256" key="2">
    <source>
        <dbReference type="ARBA" id="ARBA00022729"/>
    </source>
</evidence>
<sequence>MTARTRRDTSKRDGILVGALVLAALGLILYLTIGRSDDSTAAETPRSGPEVPNAEASAHPLAGLARREPGDPMALGAETAPVIMIMYEDYRCPFCAKFTRDIAPELVERYVERGVLRMEWRDLPIFGEQSLIAARAGHAAAEQGRFWEFVDAVHAAAPDRGHPDLTPEALREFAAEAGVADLDRFSSGLDSTRYDSAIQADVEEGTGIGASSVPTFVINGQPILGAQPLDTFVSVIDATTP</sequence>
<dbReference type="STRING" id="530584.SAMN05421630_101959"/>
<dbReference type="EMBL" id="FMZE01000001">
    <property type="protein sequence ID" value="SDC24492.1"/>
    <property type="molecule type" value="Genomic_DNA"/>
</dbReference>
<evidence type="ECO:0000256" key="5">
    <source>
        <dbReference type="ARBA" id="ARBA00023284"/>
    </source>
</evidence>
<organism evidence="6 7">
    <name type="scientific">Prauserella marina</name>
    <dbReference type="NCBI Taxonomy" id="530584"/>
    <lineage>
        <taxon>Bacteria</taxon>
        <taxon>Bacillati</taxon>
        <taxon>Actinomycetota</taxon>
        <taxon>Actinomycetes</taxon>
        <taxon>Pseudonocardiales</taxon>
        <taxon>Pseudonocardiaceae</taxon>
        <taxon>Prauserella</taxon>
    </lineage>
</organism>
<evidence type="ECO:0000313" key="7">
    <source>
        <dbReference type="Proteomes" id="UP000199494"/>
    </source>
</evidence>
<dbReference type="RefSeq" id="WP_091797495.1">
    <property type="nucleotide sequence ID" value="NZ_CP016353.1"/>
</dbReference>
<dbReference type="Proteomes" id="UP000199494">
    <property type="component" value="Unassembled WGS sequence"/>
</dbReference>
<gene>
    <name evidence="6" type="ORF">SAMN05421630_101959</name>
</gene>
<dbReference type="GO" id="GO:0016853">
    <property type="term" value="F:isomerase activity"/>
    <property type="evidence" value="ECO:0007669"/>
    <property type="project" value="UniProtKB-KW"/>
</dbReference>
<dbReference type="KEGG" id="pmad:BAY61_12885"/>
<proteinExistence type="inferred from homology"/>
<accession>A0A222VPB9</accession>
<reference evidence="6 7" key="1">
    <citation type="submission" date="2016-10" db="EMBL/GenBank/DDBJ databases">
        <authorList>
            <person name="de Groot N.N."/>
        </authorList>
    </citation>
    <scope>NUCLEOTIDE SEQUENCE [LARGE SCALE GENOMIC DNA]</scope>
    <source>
        <strain evidence="6 7">CGMCC 4.5506</strain>
    </source>
</reference>
<dbReference type="Gene3D" id="3.40.30.10">
    <property type="entry name" value="Glutaredoxin"/>
    <property type="match status" value="1"/>
</dbReference>
<name>A0A222VPB9_9PSEU</name>
<keyword evidence="2" id="KW-0732">Signal</keyword>
<dbReference type="PROSITE" id="PS51352">
    <property type="entry name" value="THIOREDOXIN_2"/>
    <property type="match status" value="1"/>
</dbReference>
<keyword evidence="3" id="KW-0560">Oxidoreductase</keyword>
<dbReference type="PANTHER" id="PTHR13887:SF14">
    <property type="entry name" value="DISULFIDE BOND FORMATION PROTEIN D"/>
    <property type="match status" value="1"/>
</dbReference>
<keyword evidence="7" id="KW-1185">Reference proteome</keyword>
<keyword evidence="6" id="KW-0413">Isomerase</keyword>
<keyword evidence="5" id="KW-0676">Redox-active center</keyword>
<dbReference type="AlphaFoldDB" id="A0A222VPB9"/>
<evidence type="ECO:0000256" key="1">
    <source>
        <dbReference type="ARBA" id="ARBA00005791"/>
    </source>
</evidence>
<evidence type="ECO:0000313" key="6">
    <source>
        <dbReference type="EMBL" id="SDC24492.1"/>
    </source>
</evidence>
<dbReference type="InterPro" id="IPR013766">
    <property type="entry name" value="Thioredoxin_domain"/>
</dbReference>
<dbReference type="InterPro" id="IPR036249">
    <property type="entry name" value="Thioredoxin-like_sf"/>
</dbReference>
<dbReference type="SUPFAM" id="SSF52833">
    <property type="entry name" value="Thioredoxin-like"/>
    <property type="match status" value="1"/>
</dbReference>
<dbReference type="PANTHER" id="PTHR13887">
    <property type="entry name" value="GLUTATHIONE S-TRANSFERASE KAPPA"/>
    <property type="match status" value="1"/>
</dbReference>